<evidence type="ECO:0000256" key="10">
    <source>
        <dbReference type="ARBA" id="ARBA00023136"/>
    </source>
</evidence>
<dbReference type="PANTHER" id="PTHR43790">
    <property type="entry name" value="CARBOHYDRATE TRANSPORT ATP-BINDING PROTEIN MG119-RELATED"/>
    <property type="match status" value="1"/>
</dbReference>
<dbReference type="GO" id="GO:0015749">
    <property type="term" value="P:monosaccharide transmembrane transport"/>
    <property type="evidence" value="ECO:0007669"/>
    <property type="project" value="UniProtKB-ARBA"/>
</dbReference>
<evidence type="ECO:0000256" key="6">
    <source>
        <dbReference type="ARBA" id="ARBA00022737"/>
    </source>
</evidence>
<feature type="region of interest" description="Disordered" evidence="12">
    <location>
        <begin position="495"/>
        <end position="515"/>
    </location>
</feature>
<evidence type="ECO:0000256" key="5">
    <source>
        <dbReference type="ARBA" id="ARBA00022597"/>
    </source>
</evidence>
<dbReference type="OrthoDB" id="9771863at2"/>
<dbReference type="GO" id="GO:0005524">
    <property type="term" value="F:ATP binding"/>
    <property type="evidence" value="ECO:0007669"/>
    <property type="project" value="UniProtKB-UniRule"/>
</dbReference>
<accession>A0A366XQY9</accession>
<dbReference type="Gene3D" id="3.40.50.300">
    <property type="entry name" value="P-loop containing nucleotide triphosphate hydrolases"/>
    <property type="match status" value="2"/>
</dbReference>
<evidence type="ECO:0000313" key="15">
    <source>
        <dbReference type="Proteomes" id="UP000253314"/>
    </source>
</evidence>
<dbReference type="EC" id="7.5.2.11" evidence="11"/>
<dbReference type="GO" id="GO:0016887">
    <property type="term" value="F:ATP hydrolysis activity"/>
    <property type="evidence" value="ECO:0007669"/>
    <property type="project" value="InterPro"/>
</dbReference>
<keyword evidence="15" id="KW-1185">Reference proteome</keyword>
<keyword evidence="6" id="KW-0677">Repeat</keyword>
<keyword evidence="4 11" id="KW-1003">Cell membrane</keyword>
<dbReference type="AlphaFoldDB" id="A0A366XQY9"/>
<dbReference type="InterPro" id="IPR027417">
    <property type="entry name" value="P-loop_NTPase"/>
</dbReference>
<evidence type="ECO:0000256" key="1">
    <source>
        <dbReference type="ARBA" id="ARBA00004202"/>
    </source>
</evidence>
<evidence type="ECO:0000259" key="13">
    <source>
        <dbReference type="PROSITE" id="PS50893"/>
    </source>
</evidence>
<dbReference type="CDD" id="cd03216">
    <property type="entry name" value="ABC_Carb_Monos_I"/>
    <property type="match status" value="1"/>
</dbReference>
<dbReference type="PANTHER" id="PTHR43790:SF7">
    <property type="entry name" value="GALACTOSE_METHYL GALACTOSIDE IMPORT ATP-BINDING PROTEIN MGLA"/>
    <property type="match status" value="1"/>
</dbReference>
<dbReference type="Pfam" id="PF00005">
    <property type="entry name" value="ABC_tran"/>
    <property type="match status" value="2"/>
</dbReference>
<dbReference type="RefSeq" id="WP_113807150.1">
    <property type="nucleotide sequence ID" value="NZ_QOCW01000019.1"/>
</dbReference>
<dbReference type="GO" id="GO:0043211">
    <property type="term" value="F:ABC-type carbohydrate transporter activity"/>
    <property type="evidence" value="ECO:0007669"/>
    <property type="project" value="UniProtKB-UniRule"/>
</dbReference>
<comment type="function">
    <text evidence="11">Part of an ABC transporter complex involved in carbohydrate import. Could be involved in ribose, galactose and/or methyl galactoside import. Responsible for energy coupling to the transport system.</text>
</comment>
<dbReference type="InterPro" id="IPR017871">
    <property type="entry name" value="ABC_transporter-like_CS"/>
</dbReference>
<feature type="compositionally biased region" description="Basic and acidic residues" evidence="12">
    <location>
        <begin position="498"/>
        <end position="509"/>
    </location>
</feature>
<organism evidence="14 15">
    <name type="scientific">Bacillus taeanensis</name>
    <dbReference type="NCBI Taxonomy" id="273032"/>
    <lineage>
        <taxon>Bacteria</taxon>
        <taxon>Bacillati</taxon>
        <taxon>Bacillota</taxon>
        <taxon>Bacilli</taxon>
        <taxon>Bacillales</taxon>
        <taxon>Bacillaceae</taxon>
        <taxon>Bacillus</taxon>
    </lineage>
</organism>
<evidence type="ECO:0000256" key="2">
    <source>
        <dbReference type="ARBA" id="ARBA00004533"/>
    </source>
</evidence>
<evidence type="ECO:0000256" key="3">
    <source>
        <dbReference type="ARBA" id="ARBA00022448"/>
    </source>
</evidence>
<comment type="similarity">
    <text evidence="11">Belongs to the ABC transporter superfamily.</text>
</comment>
<name>A0A366XQY9_9BACI</name>
<comment type="caution">
    <text evidence="14">The sequence shown here is derived from an EMBL/GenBank/DDBJ whole genome shotgun (WGS) entry which is preliminary data.</text>
</comment>
<comment type="catalytic activity">
    <reaction evidence="11">
        <text>D-galactose(out) + ATP + H2O = D-galactose(in) + ADP + phosphate + H(+)</text>
        <dbReference type="Rhea" id="RHEA:60156"/>
        <dbReference type="ChEBI" id="CHEBI:4139"/>
        <dbReference type="ChEBI" id="CHEBI:15377"/>
        <dbReference type="ChEBI" id="CHEBI:15378"/>
        <dbReference type="ChEBI" id="CHEBI:30616"/>
        <dbReference type="ChEBI" id="CHEBI:43474"/>
        <dbReference type="ChEBI" id="CHEBI:456216"/>
        <dbReference type="EC" id="7.5.2.11"/>
    </reaction>
</comment>
<keyword evidence="3 11" id="KW-0813">Transport</keyword>
<keyword evidence="8 11" id="KW-0067">ATP-binding</keyword>
<reference evidence="14 15" key="1">
    <citation type="submission" date="2018-07" db="EMBL/GenBank/DDBJ databases">
        <title>Lottiidibacillus patelloidae gen. nov., sp. nov., isolated from the intestinal tract of a marine limpet and the reclassification of B. taeanensis BH030017T, B. algicola KMM 3737T and B. hwajinpoensis SW-72T as genus Lottiidibacillus.</title>
        <authorList>
            <person name="Liu R."/>
            <person name="Huang Z."/>
        </authorList>
    </citation>
    <scope>NUCLEOTIDE SEQUENCE [LARGE SCALE GENOMIC DNA]</scope>
    <source>
        <strain evidence="14 15">BH030017</strain>
    </source>
</reference>
<dbReference type="GO" id="GO:0005886">
    <property type="term" value="C:plasma membrane"/>
    <property type="evidence" value="ECO:0007669"/>
    <property type="project" value="UniProtKB-SubCell"/>
</dbReference>
<evidence type="ECO:0000256" key="12">
    <source>
        <dbReference type="SAM" id="MobiDB-lite"/>
    </source>
</evidence>
<evidence type="ECO:0000313" key="14">
    <source>
        <dbReference type="EMBL" id="RBW68552.1"/>
    </source>
</evidence>
<keyword evidence="5 11" id="KW-0762">Sugar transport</keyword>
<evidence type="ECO:0000256" key="7">
    <source>
        <dbReference type="ARBA" id="ARBA00022741"/>
    </source>
</evidence>
<dbReference type="SUPFAM" id="SSF52540">
    <property type="entry name" value="P-loop containing nucleoside triphosphate hydrolases"/>
    <property type="match status" value="2"/>
</dbReference>
<keyword evidence="9 11" id="KW-1278">Translocase</keyword>
<protein>
    <recommendedName>
        <fullName evidence="11">Ribose/galactose/methyl galactoside import ATP-binding protein</fullName>
        <ecNumber evidence="11">7.5.2.11</ecNumber>
    </recommendedName>
</protein>
<keyword evidence="7 11" id="KW-0547">Nucleotide-binding</keyword>
<comment type="subcellular location">
    <subcellularLocation>
        <location evidence="2">Cell inner membrane</location>
    </subcellularLocation>
    <subcellularLocation>
        <location evidence="1 11">Cell membrane</location>
        <topology evidence="1 11">Peripheral membrane protein</topology>
    </subcellularLocation>
</comment>
<dbReference type="FunFam" id="3.40.50.300:FF:000127">
    <property type="entry name" value="Ribose import ATP-binding protein RbsA"/>
    <property type="match status" value="1"/>
</dbReference>
<proteinExistence type="inferred from homology"/>
<keyword evidence="10 11" id="KW-0472">Membrane</keyword>
<evidence type="ECO:0000256" key="9">
    <source>
        <dbReference type="ARBA" id="ARBA00022967"/>
    </source>
</evidence>
<dbReference type="CDD" id="cd03215">
    <property type="entry name" value="ABC_Carb_Monos_II"/>
    <property type="match status" value="1"/>
</dbReference>
<dbReference type="InterPro" id="IPR003593">
    <property type="entry name" value="AAA+_ATPase"/>
</dbReference>
<feature type="domain" description="ABC transporter" evidence="13">
    <location>
        <begin position="7"/>
        <end position="498"/>
    </location>
</feature>
<evidence type="ECO:0000256" key="4">
    <source>
        <dbReference type="ARBA" id="ARBA00022475"/>
    </source>
</evidence>
<dbReference type="PROSITE" id="PS50893">
    <property type="entry name" value="ABC_TRANSPORTER_2"/>
    <property type="match status" value="1"/>
</dbReference>
<dbReference type="SMART" id="SM00382">
    <property type="entry name" value="AAA"/>
    <property type="match status" value="2"/>
</dbReference>
<sequence>MSNEYILQMENITKEFPGVKALDNVEFKVRKGTVHALMGENGAGKSTLMKIIIGMYTPDKGKIIFDGEELVLTNINDALDKGISMIHQELSPVPEMTVAENIYLGREPTYGKSGLVNNKKLVQMTKDLLKSLEINIDPTMKMVDLSIANTQMVEIAKAISFNSKLVIMDEPTSAITEKEVAQLFKMIRSLKKKGVGIIYITHKMSELYEIADDISVFRDGTYVGSETAQNLKNDDLIRMMVGRELNQIFNKPTIETGEVALSVKNLASDKYFKDVNFQVRKGEILGFAGLMGSGRTEILEAIFGLKDLDEGEVYIHGENVNIKTPQDAVKNNLGFLTEDRKLSGLFLPLSVKENMITVNIDSYLSKGLLNEKKMIDECKQQKRNLLIKTPNIDEVVGNLSGGNQQKVLLARWLLKNPDILFLDEPTRGIDVGAKSEFYNLIFELAKEGKAVIVVSSEMAEILGLCDRIMVMHEGKISGELSREEATQERIMQYATGQVKEEERSEEKTLETATVR</sequence>
<dbReference type="PROSITE" id="PS00211">
    <property type="entry name" value="ABC_TRANSPORTER_1"/>
    <property type="match status" value="1"/>
</dbReference>
<evidence type="ECO:0000256" key="11">
    <source>
        <dbReference type="RuleBase" id="RU367029"/>
    </source>
</evidence>
<dbReference type="FunFam" id="3.40.50.300:FF:000126">
    <property type="entry name" value="Galactose/methyl galactoside import ATP-binding protein MglA"/>
    <property type="match status" value="1"/>
</dbReference>
<dbReference type="InterPro" id="IPR003439">
    <property type="entry name" value="ABC_transporter-like_ATP-bd"/>
</dbReference>
<dbReference type="EMBL" id="QOCW01000019">
    <property type="protein sequence ID" value="RBW68552.1"/>
    <property type="molecule type" value="Genomic_DNA"/>
</dbReference>
<evidence type="ECO:0000256" key="8">
    <source>
        <dbReference type="ARBA" id="ARBA00022840"/>
    </source>
</evidence>
<dbReference type="InterPro" id="IPR050107">
    <property type="entry name" value="ABC_carbohydrate_import_ATPase"/>
</dbReference>
<dbReference type="Proteomes" id="UP000253314">
    <property type="component" value="Unassembled WGS sequence"/>
</dbReference>
<gene>
    <name evidence="14" type="ORF">DS031_16405</name>
</gene>